<gene>
    <name evidence="2" type="ORF">B0I08_106100</name>
</gene>
<dbReference type="Proteomes" id="UP000237983">
    <property type="component" value="Unassembled WGS sequence"/>
</dbReference>
<proteinExistence type="predicted"/>
<keyword evidence="3" id="KW-1185">Reference proteome</keyword>
<organism evidence="2 3">
    <name type="scientific">Glaciihabitans tibetensis</name>
    <dbReference type="NCBI Taxonomy" id="1266600"/>
    <lineage>
        <taxon>Bacteria</taxon>
        <taxon>Bacillati</taxon>
        <taxon>Actinomycetota</taxon>
        <taxon>Actinomycetes</taxon>
        <taxon>Micrococcales</taxon>
        <taxon>Microbacteriaceae</taxon>
        <taxon>Glaciihabitans</taxon>
    </lineage>
</organism>
<sequence>MNKLHSKRILAVSLVAAAIFGASATSASAAEKNGSDIPVYLIDAITEETFPATAVHPFDYDVVVSASATNPMARFQCSADTEIVRTFISPVGSERLIQSWTASAPSGMIPGSNKEIQQYPMTLSANINGSVMSVKANGGTYSAGLACLKYNGVAMAASGLWFATIDVKPVTGEWTARAFETPVVVPPVDTNLTGEIALEATTVTAPEGVLSLSVPTGASATIGSPTLVDGLSTSTGTLGQITVNDGRVQSKAGWTLTTTVADFVNKADATNTIPAKQLGVAPKVVSTTAAGVTTAPAQVAGSATYPSAFATATANTAVGTTVLDADLKFVAPADKLAGTYTSKMTLTLASK</sequence>
<dbReference type="OrthoDB" id="5099901at2"/>
<name>A0A2T0VBI9_9MICO</name>
<evidence type="ECO:0000313" key="2">
    <source>
        <dbReference type="EMBL" id="PRY67493.1"/>
    </source>
</evidence>
<reference evidence="2 3" key="1">
    <citation type="submission" date="2018-03" db="EMBL/GenBank/DDBJ databases">
        <title>Genomic Encyclopedia of Type Strains, Phase III (KMG-III): the genomes of soil and plant-associated and newly described type strains.</title>
        <authorList>
            <person name="Whitman W."/>
        </authorList>
    </citation>
    <scope>NUCLEOTIDE SEQUENCE [LARGE SCALE GENOMIC DNA]</scope>
    <source>
        <strain evidence="2 3">CGMCC 1.12484</strain>
    </source>
</reference>
<keyword evidence="1" id="KW-0732">Signal</keyword>
<dbReference type="AlphaFoldDB" id="A0A2T0VBI9"/>
<feature type="signal peptide" evidence="1">
    <location>
        <begin position="1"/>
        <end position="29"/>
    </location>
</feature>
<evidence type="ECO:0000256" key="1">
    <source>
        <dbReference type="SAM" id="SignalP"/>
    </source>
</evidence>
<dbReference type="EMBL" id="PVTL01000006">
    <property type="protein sequence ID" value="PRY67493.1"/>
    <property type="molecule type" value="Genomic_DNA"/>
</dbReference>
<comment type="caution">
    <text evidence="2">The sequence shown here is derived from an EMBL/GenBank/DDBJ whole genome shotgun (WGS) entry which is preliminary data.</text>
</comment>
<evidence type="ECO:0008006" key="4">
    <source>
        <dbReference type="Google" id="ProtNLM"/>
    </source>
</evidence>
<dbReference type="RefSeq" id="WP_106213131.1">
    <property type="nucleotide sequence ID" value="NZ_PVTL01000006.1"/>
</dbReference>
<protein>
    <recommendedName>
        <fullName evidence="4">WxL domain-containing protein</fullName>
    </recommendedName>
</protein>
<feature type="chain" id="PRO_5015699162" description="WxL domain-containing protein" evidence="1">
    <location>
        <begin position="30"/>
        <end position="351"/>
    </location>
</feature>
<evidence type="ECO:0000313" key="3">
    <source>
        <dbReference type="Proteomes" id="UP000237983"/>
    </source>
</evidence>
<accession>A0A2T0VBI9</accession>